<dbReference type="Gene3D" id="3.40.50.1980">
    <property type="entry name" value="Nitrogenase molybdenum iron protein domain"/>
    <property type="match status" value="2"/>
</dbReference>
<accession>A0A3S4VBQ2</accession>
<dbReference type="InterPro" id="IPR006129">
    <property type="entry name" value="AdhesinB"/>
</dbReference>
<dbReference type="GO" id="GO:0046872">
    <property type="term" value="F:metal ion binding"/>
    <property type="evidence" value="ECO:0007669"/>
    <property type="project" value="UniProtKB-KW"/>
</dbReference>
<dbReference type="PROSITE" id="PS51257">
    <property type="entry name" value="PROKAR_LIPOPROTEIN"/>
    <property type="match status" value="1"/>
</dbReference>
<dbReference type="EMBL" id="LR134476">
    <property type="protein sequence ID" value="VEI13983.1"/>
    <property type="molecule type" value="Genomic_DNA"/>
</dbReference>
<keyword evidence="3" id="KW-0479">Metal-binding</keyword>
<sequence length="311" mass="33806">MKKLFALLAASALALSACSSDKPEAESTDTKETTAAAEESSLKIYATTGYIADAAKNIAPDAEVITMVGPGGDPHTYTPSTKDIEAMRDSDIVFSNGLHLEAQMEDQLASLGDAHLAVGETLPKSDLLPWEDNTNDPHVWNSPDLWSQVVDAMTDKIAEEDPDNADKYRENAEKYKADIDATHKEAKEKLDKVKEPRILITGHDAFEYFGKTYDLDVHATDFISTEAEISATEMSELADLIANNKVPVIFMDNTANPQAIESLKEAVHSRGWDVKVSDVELFADTLGESAPTDTYLGVLEHNSSAVAKELS</sequence>
<organism evidence="7 8">
    <name type="scientific">Trueperella bialowiezensis</name>
    <dbReference type="NCBI Taxonomy" id="312285"/>
    <lineage>
        <taxon>Bacteria</taxon>
        <taxon>Bacillati</taxon>
        <taxon>Actinomycetota</taxon>
        <taxon>Actinomycetes</taxon>
        <taxon>Actinomycetales</taxon>
        <taxon>Actinomycetaceae</taxon>
        <taxon>Trueperella</taxon>
    </lineage>
</organism>
<keyword evidence="2 5" id="KW-0813">Transport</keyword>
<protein>
    <submittedName>
        <fullName evidence="7">Tromp-1</fullName>
    </submittedName>
</protein>
<gene>
    <name evidence="7" type="primary">troA</name>
    <name evidence="7" type="ORF">NCTC13354_01710</name>
</gene>
<keyword evidence="4 6" id="KW-0732">Signal</keyword>
<dbReference type="PANTHER" id="PTHR42953">
    <property type="entry name" value="HIGH-AFFINITY ZINC UPTAKE SYSTEM PROTEIN ZNUA-RELATED"/>
    <property type="match status" value="1"/>
</dbReference>
<reference evidence="7 8" key="1">
    <citation type="submission" date="2018-12" db="EMBL/GenBank/DDBJ databases">
        <authorList>
            <consortium name="Pathogen Informatics"/>
        </authorList>
    </citation>
    <scope>NUCLEOTIDE SEQUENCE [LARGE SCALE GENOMIC DNA]</scope>
    <source>
        <strain evidence="7 8">NCTC13354</strain>
    </source>
</reference>
<evidence type="ECO:0000256" key="4">
    <source>
        <dbReference type="ARBA" id="ARBA00022729"/>
    </source>
</evidence>
<proteinExistence type="inferred from homology"/>
<comment type="subcellular location">
    <subcellularLocation>
        <location evidence="1">Cell envelope</location>
    </subcellularLocation>
</comment>
<dbReference type="SUPFAM" id="SSF53807">
    <property type="entry name" value="Helical backbone' metal receptor"/>
    <property type="match status" value="1"/>
</dbReference>
<dbReference type="KEGG" id="tbw:NCTC13354_01710"/>
<evidence type="ECO:0000256" key="3">
    <source>
        <dbReference type="ARBA" id="ARBA00022723"/>
    </source>
</evidence>
<dbReference type="PRINTS" id="PR00690">
    <property type="entry name" value="ADHESNFAMILY"/>
</dbReference>
<comment type="similarity">
    <text evidence="5">Belongs to the bacterial solute-binding protein 9 family.</text>
</comment>
<dbReference type="Pfam" id="PF01297">
    <property type="entry name" value="ZnuA"/>
    <property type="match status" value="1"/>
</dbReference>
<dbReference type="RefSeq" id="WP_126417027.1">
    <property type="nucleotide sequence ID" value="NZ_LR134476.1"/>
</dbReference>
<dbReference type="AlphaFoldDB" id="A0A3S4VBQ2"/>
<feature type="signal peptide" evidence="6">
    <location>
        <begin position="1"/>
        <end position="19"/>
    </location>
</feature>
<feature type="chain" id="PRO_5038664480" evidence="6">
    <location>
        <begin position="20"/>
        <end position="311"/>
    </location>
</feature>
<dbReference type="PRINTS" id="PR00691">
    <property type="entry name" value="ADHESINB"/>
</dbReference>
<evidence type="ECO:0000256" key="1">
    <source>
        <dbReference type="ARBA" id="ARBA00004196"/>
    </source>
</evidence>
<dbReference type="GO" id="GO:0007155">
    <property type="term" value="P:cell adhesion"/>
    <property type="evidence" value="ECO:0007669"/>
    <property type="project" value="InterPro"/>
</dbReference>
<dbReference type="InterPro" id="IPR006127">
    <property type="entry name" value="ZnuA-like"/>
</dbReference>
<dbReference type="Proteomes" id="UP000269542">
    <property type="component" value="Chromosome"/>
</dbReference>
<evidence type="ECO:0000313" key="7">
    <source>
        <dbReference type="EMBL" id="VEI13983.1"/>
    </source>
</evidence>
<keyword evidence="8" id="KW-1185">Reference proteome</keyword>
<evidence type="ECO:0000256" key="6">
    <source>
        <dbReference type="SAM" id="SignalP"/>
    </source>
</evidence>
<name>A0A3S4VBQ2_9ACTO</name>
<dbReference type="InterPro" id="IPR050492">
    <property type="entry name" value="Bact_metal-bind_prot9"/>
</dbReference>
<dbReference type="PANTHER" id="PTHR42953:SF1">
    <property type="entry name" value="METAL-BINDING PROTEIN HI_0362-RELATED"/>
    <property type="match status" value="1"/>
</dbReference>
<dbReference type="InterPro" id="IPR006128">
    <property type="entry name" value="Lipoprotein_PsaA-like"/>
</dbReference>
<evidence type="ECO:0000256" key="2">
    <source>
        <dbReference type="ARBA" id="ARBA00022448"/>
    </source>
</evidence>
<dbReference type="GO" id="GO:0030001">
    <property type="term" value="P:metal ion transport"/>
    <property type="evidence" value="ECO:0007669"/>
    <property type="project" value="InterPro"/>
</dbReference>
<dbReference type="GO" id="GO:0030313">
    <property type="term" value="C:cell envelope"/>
    <property type="evidence" value="ECO:0007669"/>
    <property type="project" value="UniProtKB-SubCell"/>
</dbReference>
<evidence type="ECO:0000313" key="8">
    <source>
        <dbReference type="Proteomes" id="UP000269542"/>
    </source>
</evidence>
<evidence type="ECO:0000256" key="5">
    <source>
        <dbReference type="RuleBase" id="RU003512"/>
    </source>
</evidence>
<dbReference type="OrthoDB" id="9810636at2"/>